<name>A0A9P6KT50_9PLEO</name>
<dbReference type="OrthoDB" id="3718734at2759"/>
<comment type="caution">
    <text evidence="1">The sequence shown here is derived from an EMBL/GenBank/DDBJ whole genome shotgun (WGS) entry which is preliminary data.</text>
</comment>
<protein>
    <submittedName>
        <fullName evidence="1">Uncharacterized protein</fullName>
    </submittedName>
</protein>
<sequence length="69" mass="7922">MCEIHYTLYACGCWKPLSQPGTKTMLRLCKVSESNRLDMPCKEKDGLEHKVVNRSQGMCDACLWKKISK</sequence>
<keyword evidence="2" id="KW-1185">Reference proteome</keyword>
<reference evidence="1" key="1">
    <citation type="journal article" date="2020" name="Mol. Plant Microbe Interact.">
        <title>Genome Sequence of the Biocontrol Agent Coniothyrium minitans strain Conio (IMI 134523).</title>
        <authorList>
            <person name="Patel D."/>
            <person name="Shittu T.A."/>
            <person name="Baroncelli R."/>
            <person name="Muthumeenakshi S."/>
            <person name="Osborne T.H."/>
            <person name="Janganan T.K."/>
            <person name="Sreenivasaprasad S."/>
        </authorList>
    </citation>
    <scope>NUCLEOTIDE SEQUENCE</scope>
    <source>
        <strain evidence="1">Conio</strain>
    </source>
</reference>
<accession>A0A9P6KT50</accession>
<dbReference type="AlphaFoldDB" id="A0A9P6KT50"/>
<dbReference type="EMBL" id="WJXW01000003">
    <property type="protein sequence ID" value="KAF9737905.1"/>
    <property type="molecule type" value="Genomic_DNA"/>
</dbReference>
<proteinExistence type="predicted"/>
<evidence type="ECO:0000313" key="2">
    <source>
        <dbReference type="Proteomes" id="UP000756921"/>
    </source>
</evidence>
<dbReference type="Proteomes" id="UP000756921">
    <property type="component" value="Unassembled WGS sequence"/>
</dbReference>
<gene>
    <name evidence="1" type="ORF">PMIN01_03188</name>
</gene>
<organism evidence="1 2">
    <name type="scientific">Paraphaeosphaeria minitans</name>
    <dbReference type="NCBI Taxonomy" id="565426"/>
    <lineage>
        <taxon>Eukaryota</taxon>
        <taxon>Fungi</taxon>
        <taxon>Dikarya</taxon>
        <taxon>Ascomycota</taxon>
        <taxon>Pezizomycotina</taxon>
        <taxon>Dothideomycetes</taxon>
        <taxon>Pleosporomycetidae</taxon>
        <taxon>Pleosporales</taxon>
        <taxon>Massarineae</taxon>
        <taxon>Didymosphaeriaceae</taxon>
        <taxon>Paraphaeosphaeria</taxon>
    </lineage>
</organism>
<evidence type="ECO:0000313" key="1">
    <source>
        <dbReference type="EMBL" id="KAF9737905.1"/>
    </source>
</evidence>